<reference evidence="1" key="1">
    <citation type="submission" date="2020-09" db="EMBL/GenBank/DDBJ databases">
        <title>Genome-Enabled Discovery of Anthraquinone Biosynthesis in Senna tora.</title>
        <authorList>
            <person name="Kang S.-H."/>
            <person name="Pandey R.P."/>
            <person name="Lee C.-M."/>
            <person name="Sim J.-S."/>
            <person name="Jeong J.-T."/>
            <person name="Choi B.-S."/>
            <person name="Jung M."/>
            <person name="Ginzburg D."/>
            <person name="Zhao K."/>
            <person name="Won S.Y."/>
            <person name="Oh T.-J."/>
            <person name="Yu Y."/>
            <person name="Kim N.-H."/>
            <person name="Lee O.R."/>
            <person name="Lee T.-H."/>
            <person name="Bashyal P."/>
            <person name="Kim T.-S."/>
            <person name="Lee W.-H."/>
            <person name="Kawkins C."/>
            <person name="Kim C.-K."/>
            <person name="Kim J.S."/>
            <person name="Ahn B.O."/>
            <person name="Rhee S.Y."/>
            <person name="Sohng J.K."/>
        </authorList>
    </citation>
    <scope>NUCLEOTIDE SEQUENCE</scope>
    <source>
        <tissue evidence="1">Leaf</tissue>
    </source>
</reference>
<evidence type="ECO:0000313" key="1">
    <source>
        <dbReference type="EMBL" id="KAF7836028.1"/>
    </source>
</evidence>
<dbReference type="AlphaFoldDB" id="A0A834X0Q9"/>
<comment type="caution">
    <text evidence="1">The sequence shown here is derived from an EMBL/GenBank/DDBJ whole genome shotgun (WGS) entry which is preliminary data.</text>
</comment>
<protein>
    <submittedName>
        <fullName evidence="1">Uncharacterized protein</fullName>
    </submittedName>
</protein>
<dbReference type="EMBL" id="JAAIUW010000004">
    <property type="protein sequence ID" value="KAF7836028.1"/>
    <property type="molecule type" value="Genomic_DNA"/>
</dbReference>
<dbReference type="Proteomes" id="UP000634136">
    <property type="component" value="Unassembled WGS sequence"/>
</dbReference>
<gene>
    <name evidence="1" type="ORF">G2W53_010887</name>
</gene>
<name>A0A834X0Q9_9FABA</name>
<keyword evidence="2" id="KW-1185">Reference proteome</keyword>
<organism evidence="1 2">
    <name type="scientific">Senna tora</name>
    <dbReference type="NCBI Taxonomy" id="362788"/>
    <lineage>
        <taxon>Eukaryota</taxon>
        <taxon>Viridiplantae</taxon>
        <taxon>Streptophyta</taxon>
        <taxon>Embryophyta</taxon>
        <taxon>Tracheophyta</taxon>
        <taxon>Spermatophyta</taxon>
        <taxon>Magnoliopsida</taxon>
        <taxon>eudicotyledons</taxon>
        <taxon>Gunneridae</taxon>
        <taxon>Pentapetalae</taxon>
        <taxon>rosids</taxon>
        <taxon>fabids</taxon>
        <taxon>Fabales</taxon>
        <taxon>Fabaceae</taxon>
        <taxon>Caesalpinioideae</taxon>
        <taxon>Cassia clade</taxon>
        <taxon>Senna</taxon>
    </lineage>
</organism>
<evidence type="ECO:0000313" key="2">
    <source>
        <dbReference type="Proteomes" id="UP000634136"/>
    </source>
</evidence>
<accession>A0A834X0Q9</accession>
<sequence>MVEIWSIGRREGDVGASEVTEVAGEKS</sequence>
<proteinExistence type="predicted"/>